<keyword evidence="4" id="KW-0808">Transferase</keyword>
<dbReference type="InterPro" id="IPR015424">
    <property type="entry name" value="PyrdxlP-dep_Trfase"/>
</dbReference>
<comment type="caution">
    <text evidence="4">The sequence shown here is derived from an EMBL/GenBank/DDBJ whole genome shotgun (WGS) entry which is preliminary data.</text>
</comment>
<evidence type="ECO:0000259" key="3">
    <source>
        <dbReference type="Pfam" id="PF00155"/>
    </source>
</evidence>
<dbReference type="InterPro" id="IPR004839">
    <property type="entry name" value="Aminotransferase_I/II_large"/>
</dbReference>
<proteinExistence type="inferred from homology"/>
<dbReference type="AlphaFoldDB" id="A0AAN6N2U1"/>
<evidence type="ECO:0000256" key="1">
    <source>
        <dbReference type="ARBA" id="ARBA00007441"/>
    </source>
</evidence>
<comment type="similarity">
    <text evidence="1">Belongs to the class-I pyridoxal-phosphate-dependent aminotransferase family.</text>
</comment>
<dbReference type="PANTHER" id="PTHR43795:SF39">
    <property type="entry name" value="AMINOTRANSFERASE CLASS I_CLASSII DOMAIN-CONTAINING PROTEIN"/>
    <property type="match status" value="1"/>
</dbReference>
<dbReference type="GO" id="GO:0006520">
    <property type="term" value="P:amino acid metabolic process"/>
    <property type="evidence" value="ECO:0007669"/>
    <property type="project" value="TreeGrafter"/>
</dbReference>
<dbReference type="Proteomes" id="UP001303473">
    <property type="component" value="Unassembled WGS sequence"/>
</dbReference>
<dbReference type="Gene3D" id="3.90.1150.10">
    <property type="entry name" value="Aspartate Aminotransferase, domain 1"/>
    <property type="match status" value="1"/>
</dbReference>
<protein>
    <submittedName>
        <fullName evidence="4">PLP-dependent transferase</fullName>
    </submittedName>
</protein>
<dbReference type="CDD" id="cd00609">
    <property type="entry name" value="AAT_like"/>
    <property type="match status" value="1"/>
</dbReference>
<dbReference type="InterPro" id="IPR015422">
    <property type="entry name" value="PyrdxlP-dep_Trfase_small"/>
</dbReference>
<dbReference type="InterPro" id="IPR050478">
    <property type="entry name" value="Ethylene_sulfur-biosynth"/>
</dbReference>
<dbReference type="GO" id="GO:0030170">
    <property type="term" value="F:pyridoxal phosphate binding"/>
    <property type="evidence" value="ECO:0007669"/>
    <property type="project" value="InterPro"/>
</dbReference>
<dbReference type="Pfam" id="PF00155">
    <property type="entry name" value="Aminotran_1_2"/>
    <property type="match status" value="1"/>
</dbReference>
<dbReference type="Gene3D" id="3.40.640.10">
    <property type="entry name" value="Type I PLP-dependent aspartate aminotransferase-like (Major domain)"/>
    <property type="match status" value="1"/>
</dbReference>
<feature type="domain" description="Aminotransferase class I/classII large" evidence="3">
    <location>
        <begin position="46"/>
        <end position="417"/>
    </location>
</feature>
<dbReference type="PANTHER" id="PTHR43795">
    <property type="entry name" value="BIFUNCTIONAL ASPARTATE AMINOTRANSFERASE AND GLUTAMATE/ASPARTATE-PREPHENATE AMINOTRANSFERASE-RELATED"/>
    <property type="match status" value="1"/>
</dbReference>
<dbReference type="PRINTS" id="PR00753">
    <property type="entry name" value="ACCSYNTHASE"/>
</dbReference>
<dbReference type="EMBL" id="MU853872">
    <property type="protein sequence ID" value="KAK3936803.1"/>
    <property type="molecule type" value="Genomic_DNA"/>
</dbReference>
<keyword evidence="5" id="KW-1185">Reference proteome</keyword>
<gene>
    <name evidence="4" type="ORF">QBC46DRAFT_394238</name>
</gene>
<dbReference type="PROSITE" id="PS00105">
    <property type="entry name" value="AA_TRANSFER_CLASS_1"/>
    <property type="match status" value="1"/>
</dbReference>
<reference evidence="5" key="1">
    <citation type="journal article" date="2023" name="Mol. Phylogenet. Evol.">
        <title>Genome-scale phylogeny and comparative genomics of the fungal order Sordariales.</title>
        <authorList>
            <person name="Hensen N."/>
            <person name="Bonometti L."/>
            <person name="Westerberg I."/>
            <person name="Brannstrom I.O."/>
            <person name="Guillou S."/>
            <person name="Cros-Aarteil S."/>
            <person name="Calhoun S."/>
            <person name="Haridas S."/>
            <person name="Kuo A."/>
            <person name="Mondo S."/>
            <person name="Pangilinan J."/>
            <person name="Riley R."/>
            <person name="LaButti K."/>
            <person name="Andreopoulos B."/>
            <person name="Lipzen A."/>
            <person name="Chen C."/>
            <person name="Yan M."/>
            <person name="Daum C."/>
            <person name="Ng V."/>
            <person name="Clum A."/>
            <person name="Steindorff A."/>
            <person name="Ohm R.A."/>
            <person name="Martin F."/>
            <person name="Silar P."/>
            <person name="Natvig D.O."/>
            <person name="Lalanne C."/>
            <person name="Gautier V."/>
            <person name="Ament-Velasquez S.L."/>
            <person name="Kruys A."/>
            <person name="Hutchinson M.I."/>
            <person name="Powell A.J."/>
            <person name="Barry K."/>
            <person name="Miller A.N."/>
            <person name="Grigoriev I.V."/>
            <person name="Debuchy R."/>
            <person name="Gladieux P."/>
            <person name="Hiltunen Thoren M."/>
            <person name="Johannesson H."/>
        </authorList>
    </citation>
    <scope>NUCLEOTIDE SEQUENCE [LARGE SCALE GENOMIC DNA]</scope>
    <source>
        <strain evidence="5">CBS 340.73</strain>
    </source>
</reference>
<dbReference type="InterPro" id="IPR004838">
    <property type="entry name" value="NHTrfase_class1_PyrdxlP-BS"/>
</dbReference>
<organism evidence="4 5">
    <name type="scientific">Diplogelasinospora grovesii</name>
    <dbReference type="NCBI Taxonomy" id="303347"/>
    <lineage>
        <taxon>Eukaryota</taxon>
        <taxon>Fungi</taxon>
        <taxon>Dikarya</taxon>
        <taxon>Ascomycota</taxon>
        <taxon>Pezizomycotina</taxon>
        <taxon>Sordariomycetes</taxon>
        <taxon>Sordariomycetidae</taxon>
        <taxon>Sordariales</taxon>
        <taxon>Diplogelasinosporaceae</taxon>
        <taxon>Diplogelasinospora</taxon>
    </lineage>
</organism>
<keyword evidence="2" id="KW-0663">Pyridoxal phosphate</keyword>
<dbReference type="InterPro" id="IPR015421">
    <property type="entry name" value="PyrdxlP-dep_Trfase_major"/>
</dbReference>
<evidence type="ECO:0000313" key="4">
    <source>
        <dbReference type="EMBL" id="KAK3936803.1"/>
    </source>
</evidence>
<name>A0AAN6N2U1_9PEZI</name>
<accession>A0AAN6N2U1</accession>
<sequence length="428" mass="47629">MLSRRGTLSASQLDIPWRFAPGGYDKELTDVISFATAENALVQDELEKFVKAKVHIPGSAFLYRTSTAGGRRLPCALADHLNEYFCAPDRHWVTRDNIIVTNSVTAMNEILGFSLGDPGDGILTSVPCYDRFELDFGNKAQLRMVYTDDTDAETSFLPSVVDSFERALVSSQANGVRICALLIVNPHNPLGKCYPRQTLSALIDFCIRHQIHLISDELYGLTVFDSSEQFTSVLSLVDGSQSDHKNLIHVTYGMSKDFGAAGIRLGALVTGNTTLKKAVKSVVRFHNPSGVSVAIATAMLEDREWKRTFLDMSRLRIKNAYELIASELKRIKIPFAQGVTAGFFVYADLSKYLPPLQVKDPSGANLSNQEREFALANKLKEGGIWLHPGEEHAIEPGWFRIVYTRDEKTVREGLKRLENVLETLVWPA</sequence>
<evidence type="ECO:0000313" key="5">
    <source>
        <dbReference type="Proteomes" id="UP001303473"/>
    </source>
</evidence>
<dbReference type="SUPFAM" id="SSF53383">
    <property type="entry name" value="PLP-dependent transferases"/>
    <property type="match status" value="1"/>
</dbReference>
<evidence type="ECO:0000256" key="2">
    <source>
        <dbReference type="ARBA" id="ARBA00022898"/>
    </source>
</evidence>
<dbReference type="GO" id="GO:0008483">
    <property type="term" value="F:transaminase activity"/>
    <property type="evidence" value="ECO:0007669"/>
    <property type="project" value="TreeGrafter"/>
</dbReference>